<dbReference type="Proteomes" id="UP000007812">
    <property type="component" value="Chromosome"/>
</dbReference>
<name>F4G3B2_METCR</name>
<sequence>MEVKVVSANERNVTDMTRKKNLQKLIRSPVKRLIDIIVMGEALSRRAT</sequence>
<gene>
    <name evidence="1" type="ordered locus">Mcup_1204</name>
</gene>
<accession>F4G3B2</accession>
<evidence type="ECO:0000313" key="2">
    <source>
        <dbReference type="Proteomes" id="UP000007812"/>
    </source>
</evidence>
<dbReference type="AlphaFoldDB" id="F4G3B2"/>
<dbReference type="EMBL" id="CP002656">
    <property type="protein sequence ID" value="AEB95309.1"/>
    <property type="molecule type" value="Genomic_DNA"/>
</dbReference>
<dbReference type="HOGENOM" id="CLU_3147948_0_0_2"/>
<dbReference type="PATRIC" id="fig|1006006.8.peg.1201"/>
<protein>
    <submittedName>
        <fullName evidence="1">Uncharacterized protein</fullName>
    </submittedName>
</protein>
<reference evidence="1 2" key="1">
    <citation type="journal article" date="2011" name="J. Bacteriol.">
        <title>Complete genome sequence of Metallosphaera cuprina, a metal sulfide-oxidizing archaeon from a hot spring.</title>
        <authorList>
            <person name="Liu L.J."/>
            <person name="You X.Y."/>
            <person name="Zheng H."/>
            <person name="Wang S."/>
            <person name="Jiang C.Y."/>
            <person name="Liu S.J."/>
        </authorList>
    </citation>
    <scope>NUCLEOTIDE SEQUENCE [LARGE SCALE GENOMIC DNA]</scope>
    <source>
        <strain evidence="1 2">Ar-4</strain>
    </source>
</reference>
<dbReference type="KEGG" id="mcn:Mcup_1204"/>
<proteinExistence type="predicted"/>
<organism evidence="1 2">
    <name type="scientific">Metallosphaera cuprina (strain Ar-4)</name>
    <dbReference type="NCBI Taxonomy" id="1006006"/>
    <lineage>
        <taxon>Archaea</taxon>
        <taxon>Thermoproteota</taxon>
        <taxon>Thermoprotei</taxon>
        <taxon>Sulfolobales</taxon>
        <taxon>Sulfolobaceae</taxon>
        <taxon>Metallosphaera</taxon>
    </lineage>
</organism>
<evidence type="ECO:0000313" key="1">
    <source>
        <dbReference type="EMBL" id="AEB95309.1"/>
    </source>
</evidence>
<keyword evidence="2" id="KW-1185">Reference proteome</keyword>